<reference evidence="2 3" key="1">
    <citation type="submission" date="2017-07" db="EMBL/GenBank/DDBJ databases">
        <title>Mechanisms for carbon and nitrogen cycling indicate functional differentiation within the Candidate Phyla Radiation.</title>
        <authorList>
            <person name="Danczak R.E."/>
            <person name="Johnston M.D."/>
            <person name="Kenah C."/>
            <person name="Slattery M."/>
            <person name="Wrighton K.C."/>
            <person name="Wilkins M.J."/>
        </authorList>
    </citation>
    <scope>NUCLEOTIDE SEQUENCE [LARGE SCALE GENOMIC DNA]</scope>
    <source>
        <strain evidence="2">Licking1014_2</strain>
    </source>
</reference>
<dbReference type="GO" id="GO:0003993">
    <property type="term" value="F:acid phosphatase activity"/>
    <property type="evidence" value="ECO:0007669"/>
    <property type="project" value="InterPro"/>
</dbReference>
<accession>A0A554LVV3</accession>
<protein>
    <submittedName>
        <fullName evidence="2">PKD protein</fullName>
    </submittedName>
</protein>
<evidence type="ECO:0000313" key="3">
    <source>
        <dbReference type="Proteomes" id="UP000318711"/>
    </source>
</evidence>
<gene>
    <name evidence="2" type="ORF">CEN88_232</name>
</gene>
<sequence>DIAPRNLTASQQSDGRVQIDYQLRYTSTIAIYYYNPATASWTTASSGALSGDTGVGVSGSVNLTSHTAYWQTRTDFSGQYLTATSGFKIKITATASGATGEGISAAFRLDTRVPASLSLQVVATSATAATLTLAASDDSSPLQMMISNNSDFSDGSYETFATTKSWTITADTTAVYARIKDAYGNTSDVSSELLATVTDFELKDASTISAANYRLIILWTNPSGNYQYIIERSTDNNTFSTLSTVSFNGYLDTGLDKDTTYYYRIKTLDSSGDISRPTSVLGAKPGLAPAVSNTPTVEVYGWKQDYGVRAKITWQTDQSANSFIIYATETLSEGTSSTTLSGAAARMTGVLDRTTSHEVMLYNLEPSTTYYFKAISENEIQISGASAVQNFLTPERNILVVSGMKVSGITLSGAAAAWETNKVSITLLEYGPSASYGQTLTDSNWNTNHQFSLSNLSSGTTYHLRVKATDKDENLTTSDDYVFATPPEPVISDVQISDLKSQQATISWTTNVNTDSYVEFGQDDYNISQGKDDATTIHSITIIGLEAKMTYQFRLRVKDSYNNIVRSNGYSLTTSSDVTPPGFSEIKSEILTVGTTDQDSRIQAVISWKTDEPSTTLVSFNEGISGPYSKTSKEDANLNMTHIVTLPDLKPNTSYHFQAISSDQVGNKANSENYTLLTPPKEKSLIQLIIRSLEDSFKWVGKIKDKWLKKQ</sequence>
<dbReference type="EMBL" id="VMGL01000023">
    <property type="protein sequence ID" value="TSC96991.1"/>
    <property type="molecule type" value="Genomic_DNA"/>
</dbReference>
<organism evidence="2 3">
    <name type="scientific">Candidatus Berkelbacteria bacterium Licking1014_2</name>
    <dbReference type="NCBI Taxonomy" id="2017146"/>
    <lineage>
        <taxon>Bacteria</taxon>
        <taxon>Candidatus Berkelbacteria</taxon>
    </lineage>
</organism>
<feature type="non-terminal residue" evidence="2">
    <location>
        <position position="1"/>
    </location>
</feature>
<dbReference type="SMART" id="SM00060">
    <property type="entry name" value="FN3"/>
    <property type="match status" value="6"/>
</dbReference>
<evidence type="ECO:0000259" key="1">
    <source>
        <dbReference type="PROSITE" id="PS50853"/>
    </source>
</evidence>
<dbReference type="InterPro" id="IPR015914">
    <property type="entry name" value="PAPs_N"/>
</dbReference>
<feature type="domain" description="Fibronectin type-III" evidence="1">
    <location>
        <begin position="490"/>
        <end position="577"/>
    </location>
</feature>
<dbReference type="AlphaFoldDB" id="A0A554LVV3"/>
<dbReference type="PROSITE" id="PS50853">
    <property type="entry name" value="FN3"/>
    <property type="match status" value="2"/>
</dbReference>
<dbReference type="Gene3D" id="2.60.40.380">
    <property type="entry name" value="Purple acid phosphatase-like, N-terminal"/>
    <property type="match status" value="2"/>
</dbReference>
<dbReference type="Proteomes" id="UP000318711">
    <property type="component" value="Unassembled WGS sequence"/>
</dbReference>
<proteinExistence type="predicted"/>
<dbReference type="InterPro" id="IPR013783">
    <property type="entry name" value="Ig-like_fold"/>
</dbReference>
<name>A0A554LVV3_9BACT</name>
<dbReference type="GO" id="GO:0046872">
    <property type="term" value="F:metal ion binding"/>
    <property type="evidence" value="ECO:0007669"/>
    <property type="project" value="InterPro"/>
</dbReference>
<dbReference type="InterPro" id="IPR036116">
    <property type="entry name" value="FN3_sf"/>
</dbReference>
<comment type="caution">
    <text evidence="2">The sequence shown here is derived from an EMBL/GenBank/DDBJ whole genome shotgun (WGS) entry which is preliminary data.</text>
</comment>
<dbReference type="InterPro" id="IPR008963">
    <property type="entry name" value="Purple_acid_Pase-like_N"/>
</dbReference>
<evidence type="ECO:0000313" key="2">
    <source>
        <dbReference type="EMBL" id="TSC96991.1"/>
    </source>
</evidence>
<dbReference type="Pfam" id="PF16656">
    <property type="entry name" value="Pur_ac_phosph_N"/>
    <property type="match status" value="1"/>
</dbReference>
<dbReference type="Gene3D" id="2.60.40.10">
    <property type="entry name" value="Immunoglobulins"/>
    <property type="match status" value="2"/>
</dbReference>
<feature type="domain" description="Fibronectin type-III" evidence="1">
    <location>
        <begin position="394"/>
        <end position="488"/>
    </location>
</feature>
<dbReference type="InterPro" id="IPR003961">
    <property type="entry name" value="FN3_dom"/>
</dbReference>
<dbReference type="SUPFAM" id="SSF49363">
    <property type="entry name" value="Purple acid phosphatase, N-terminal domain"/>
    <property type="match status" value="1"/>
</dbReference>
<dbReference type="SUPFAM" id="SSF49265">
    <property type="entry name" value="Fibronectin type III"/>
    <property type="match status" value="3"/>
</dbReference>